<comment type="function">
    <text evidence="6">Responsible for synthesis of pseudouridine from uracil.</text>
</comment>
<dbReference type="CDD" id="cd02869">
    <property type="entry name" value="PseudoU_synth_RluA_like"/>
    <property type="match status" value="1"/>
</dbReference>
<dbReference type="PANTHER" id="PTHR21600">
    <property type="entry name" value="MITOCHONDRIAL RNA PSEUDOURIDINE SYNTHASE"/>
    <property type="match status" value="1"/>
</dbReference>
<proteinExistence type="inferred from homology"/>
<keyword evidence="5" id="KW-0694">RNA-binding</keyword>
<dbReference type="FunFam" id="3.30.2350.10:FF:000005">
    <property type="entry name" value="Pseudouridine synthase"/>
    <property type="match status" value="1"/>
</dbReference>
<evidence type="ECO:0000313" key="9">
    <source>
        <dbReference type="Proteomes" id="UP000239706"/>
    </source>
</evidence>
<dbReference type="EC" id="5.4.99.-" evidence="6"/>
<dbReference type="InterPro" id="IPR050188">
    <property type="entry name" value="RluA_PseudoU_synthase"/>
</dbReference>
<evidence type="ECO:0000256" key="4">
    <source>
        <dbReference type="PIRSR" id="PIRSR606225-1"/>
    </source>
</evidence>
<dbReference type="AlphaFoldDB" id="A0A2T0B178"/>
<dbReference type="Pfam" id="PF00849">
    <property type="entry name" value="PseudoU_synth_2"/>
    <property type="match status" value="1"/>
</dbReference>
<dbReference type="InterPro" id="IPR006225">
    <property type="entry name" value="PsdUridine_synth_RluC/D"/>
</dbReference>
<dbReference type="RefSeq" id="WP_106064493.1">
    <property type="nucleotide sequence ID" value="NZ_PVXO01000066.1"/>
</dbReference>
<feature type="active site" evidence="4">
    <location>
        <position position="134"/>
    </location>
</feature>
<dbReference type="GO" id="GO:0009982">
    <property type="term" value="F:pseudouridine synthase activity"/>
    <property type="evidence" value="ECO:0007669"/>
    <property type="project" value="InterPro"/>
</dbReference>
<evidence type="ECO:0000256" key="6">
    <source>
        <dbReference type="RuleBase" id="RU362028"/>
    </source>
</evidence>
<accession>A0A2T0B178</accession>
<reference evidence="8 9" key="1">
    <citation type="submission" date="2018-03" db="EMBL/GenBank/DDBJ databases">
        <title>Genome sequence of Clostridium liquoris DSM 100320.</title>
        <authorList>
            <person name="Poehlein A."/>
            <person name="Daniel R."/>
        </authorList>
    </citation>
    <scope>NUCLEOTIDE SEQUENCE [LARGE SCALE GENOMIC DNA]</scope>
    <source>
        <strain evidence="8 9">DSM 100320</strain>
    </source>
</reference>
<comment type="catalytic activity">
    <reaction evidence="1 6">
        <text>a uridine in RNA = a pseudouridine in RNA</text>
        <dbReference type="Rhea" id="RHEA:48348"/>
        <dbReference type="Rhea" id="RHEA-COMP:12068"/>
        <dbReference type="Rhea" id="RHEA-COMP:12069"/>
        <dbReference type="ChEBI" id="CHEBI:65314"/>
        <dbReference type="ChEBI" id="CHEBI:65315"/>
    </reaction>
</comment>
<sequence length="303" mass="34324">MSSLLNFKYDKSEKLKLKEFLRVDLKLSGRLIRGAAKEGRIRVNGKRADLKHILNQGDIVDICVQRKESQNIEPEKMDLSIVYEDEDIIVVNKSPGMVVHPTKSHPNGTLANGLLYYFKSKGENCIVRLVSRLDMDTSGLIIVAKNQFSHMALARDMGENTFKKGYLAVAHGVMEKPEGIIDLPIYRPGEGNIKRIVDDKGQRSITHYNVVENYDKASLISLSLETGRTHQIRVHLTHLGHPLFGDALYGEGFDDSNYINRQALHAYRLSFPHPRTGRIINLECDLPKDINNLIDILRKRANN</sequence>
<dbReference type="InterPro" id="IPR020103">
    <property type="entry name" value="PsdUridine_synth_cat_dom_sf"/>
</dbReference>
<keyword evidence="3 6" id="KW-0413">Isomerase</keyword>
<dbReference type="PANTHER" id="PTHR21600:SF44">
    <property type="entry name" value="RIBOSOMAL LARGE SUBUNIT PSEUDOURIDINE SYNTHASE D"/>
    <property type="match status" value="1"/>
</dbReference>
<organism evidence="8 9">
    <name type="scientific">Clostridium liquoris</name>
    <dbReference type="NCBI Taxonomy" id="1289519"/>
    <lineage>
        <taxon>Bacteria</taxon>
        <taxon>Bacillati</taxon>
        <taxon>Bacillota</taxon>
        <taxon>Clostridia</taxon>
        <taxon>Eubacteriales</taxon>
        <taxon>Clostridiaceae</taxon>
        <taxon>Clostridium</taxon>
    </lineage>
</organism>
<feature type="domain" description="Pseudouridine synthase RsuA/RluA-like" evidence="7">
    <location>
        <begin position="87"/>
        <end position="238"/>
    </location>
</feature>
<evidence type="ECO:0000313" key="8">
    <source>
        <dbReference type="EMBL" id="PRR77283.1"/>
    </source>
</evidence>
<evidence type="ECO:0000256" key="5">
    <source>
        <dbReference type="PROSITE-ProRule" id="PRU00182"/>
    </source>
</evidence>
<comment type="similarity">
    <text evidence="2 6">Belongs to the pseudouridine synthase RluA family.</text>
</comment>
<protein>
    <recommendedName>
        <fullName evidence="6">Pseudouridine synthase</fullName>
        <ecNumber evidence="6">5.4.99.-</ecNumber>
    </recommendedName>
</protein>
<evidence type="ECO:0000256" key="1">
    <source>
        <dbReference type="ARBA" id="ARBA00000073"/>
    </source>
</evidence>
<dbReference type="OrthoDB" id="9807829at2"/>
<gene>
    <name evidence="8" type="primary">rluD_2</name>
    <name evidence="8" type="ORF">CLLI_24540</name>
</gene>
<evidence type="ECO:0000256" key="3">
    <source>
        <dbReference type="ARBA" id="ARBA00023235"/>
    </source>
</evidence>
<evidence type="ECO:0000259" key="7">
    <source>
        <dbReference type="Pfam" id="PF00849"/>
    </source>
</evidence>
<dbReference type="Gene3D" id="3.30.2350.10">
    <property type="entry name" value="Pseudouridine synthase"/>
    <property type="match status" value="1"/>
</dbReference>
<evidence type="ECO:0000256" key="2">
    <source>
        <dbReference type="ARBA" id="ARBA00010876"/>
    </source>
</evidence>
<dbReference type="GO" id="GO:0000455">
    <property type="term" value="P:enzyme-directed rRNA pseudouridine synthesis"/>
    <property type="evidence" value="ECO:0007669"/>
    <property type="project" value="TreeGrafter"/>
</dbReference>
<dbReference type="EMBL" id="PVXO01000066">
    <property type="protein sequence ID" value="PRR77283.1"/>
    <property type="molecule type" value="Genomic_DNA"/>
</dbReference>
<name>A0A2T0B178_9CLOT</name>
<dbReference type="GO" id="GO:0003723">
    <property type="term" value="F:RNA binding"/>
    <property type="evidence" value="ECO:0007669"/>
    <property type="project" value="UniProtKB-KW"/>
</dbReference>
<keyword evidence="9" id="KW-1185">Reference proteome</keyword>
<dbReference type="SUPFAM" id="SSF55120">
    <property type="entry name" value="Pseudouridine synthase"/>
    <property type="match status" value="1"/>
</dbReference>
<comment type="caution">
    <text evidence="8">The sequence shown here is derived from an EMBL/GenBank/DDBJ whole genome shotgun (WGS) entry which is preliminary data.</text>
</comment>
<dbReference type="GO" id="GO:0140098">
    <property type="term" value="F:catalytic activity, acting on RNA"/>
    <property type="evidence" value="ECO:0007669"/>
    <property type="project" value="UniProtKB-ARBA"/>
</dbReference>
<dbReference type="SUPFAM" id="SSF55174">
    <property type="entry name" value="Alpha-L RNA-binding motif"/>
    <property type="match status" value="1"/>
</dbReference>
<dbReference type="InterPro" id="IPR006145">
    <property type="entry name" value="PsdUridine_synth_RsuA/RluA"/>
</dbReference>
<dbReference type="Proteomes" id="UP000239706">
    <property type="component" value="Unassembled WGS sequence"/>
</dbReference>
<dbReference type="NCBIfam" id="TIGR00005">
    <property type="entry name" value="rluA_subfam"/>
    <property type="match status" value="1"/>
</dbReference>
<dbReference type="CDD" id="cd00165">
    <property type="entry name" value="S4"/>
    <property type="match status" value="1"/>
</dbReference>
<dbReference type="PROSITE" id="PS50889">
    <property type="entry name" value="S4"/>
    <property type="match status" value="1"/>
</dbReference>